<dbReference type="EC" id="4.2.1.136" evidence="19"/>
<dbReference type="Gene3D" id="3.40.50.10260">
    <property type="entry name" value="YjeF N-terminal domain"/>
    <property type="match status" value="1"/>
</dbReference>
<evidence type="ECO:0000256" key="15">
    <source>
        <dbReference type="ARBA" id="ARBA00048238"/>
    </source>
</evidence>
<evidence type="ECO:0000256" key="4">
    <source>
        <dbReference type="ARBA" id="ARBA00009524"/>
    </source>
</evidence>
<dbReference type="PROSITE" id="PS51383">
    <property type="entry name" value="YJEF_C_3"/>
    <property type="match status" value="1"/>
</dbReference>
<comment type="function">
    <text evidence="14 19">Bifunctional enzyme that catalyzes the epimerization of the S- and R-forms of NAD(P)HX and the dehydration of the S-form of NAD(P)HX at the expense of ADP, which is converted to AMP. This allows the repair of both epimers of NAD(P)HX, a damaged form of NAD(P)H that is a result of enzymatic or heat-dependent hydration.</text>
</comment>
<dbReference type="GO" id="GO:0052855">
    <property type="term" value="F:ADP-dependent NAD(P)H-hydrate dehydratase activity"/>
    <property type="evidence" value="ECO:0007669"/>
    <property type="project" value="UniProtKB-UniRule"/>
</dbReference>
<keyword evidence="11 18" id="KW-0413">Isomerase</keyword>
<feature type="binding site" evidence="17">
    <location>
        <position position="436"/>
    </location>
    <ligand>
        <name>AMP</name>
        <dbReference type="ChEBI" id="CHEBI:456215"/>
    </ligand>
</feature>
<feature type="binding site" evidence="17">
    <location>
        <position position="374"/>
    </location>
    <ligand>
        <name>(6S)-NADPHX</name>
        <dbReference type="ChEBI" id="CHEBI:64076"/>
    </ligand>
</feature>
<dbReference type="SUPFAM" id="SSF53613">
    <property type="entry name" value="Ribokinase-like"/>
    <property type="match status" value="1"/>
</dbReference>
<dbReference type="NCBIfam" id="TIGR00197">
    <property type="entry name" value="yjeF_nterm"/>
    <property type="match status" value="1"/>
</dbReference>
<dbReference type="InterPro" id="IPR030677">
    <property type="entry name" value="Nnr"/>
</dbReference>
<evidence type="ECO:0000256" key="11">
    <source>
        <dbReference type="ARBA" id="ARBA00023235"/>
    </source>
</evidence>
<evidence type="ECO:0000256" key="2">
    <source>
        <dbReference type="ARBA" id="ARBA00000909"/>
    </source>
</evidence>
<keyword evidence="5 18" id="KW-0479">Metal-binding</keyword>
<evidence type="ECO:0000256" key="10">
    <source>
        <dbReference type="ARBA" id="ARBA00023027"/>
    </source>
</evidence>
<dbReference type="EC" id="5.1.99.6" evidence="19"/>
<organism evidence="22 23">
    <name type="scientific">Devosia aurantiaca</name>
    <dbReference type="NCBI Taxonomy" id="2714858"/>
    <lineage>
        <taxon>Bacteria</taxon>
        <taxon>Pseudomonadati</taxon>
        <taxon>Pseudomonadota</taxon>
        <taxon>Alphaproteobacteria</taxon>
        <taxon>Hyphomicrobiales</taxon>
        <taxon>Devosiaceae</taxon>
        <taxon>Devosia</taxon>
    </lineage>
</organism>
<dbReference type="Pfam" id="PF03853">
    <property type="entry name" value="YjeF_N"/>
    <property type="match status" value="1"/>
</dbReference>
<dbReference type="Pfam" id="PF01256">
    <property type="entry name" value="Carb_kinase"/>
    <property type="match status" value="1"/>
</dbReference>
<evidence type="ECO:0000313" key="22">
    <source>
        <dbReference type="EMBL" id="NGP19198.1"/>
    </source>
</evidence>
<evidence type="ECO:0000256" key="17">
    <source>
        <dbReference type="HAMAP-Rule" id="MF_01965"/>
    </source>
</evidence>
<evidence type="ECO:0000256" key="18">
    <source>
        <dbReference type="HAMAP-Rule" id="MF_01966"/>
    </source>
</evidence>
<evidence type="ECO:0000256" key="12">
    <source>
        <dbReference type="ARBA" id="ARBA00023239"/>
    </source>
</evidence>
<comment type="caution">
    <text evidence="22">The sequence shown here is derived from an EMBL/GenBank/DDBJ whole genome shotgun (WGS) entry which is preliminary data.</text>
</comment>
<feature type="binding site" evidence="18">
    <location>
        <position position="64"/>
    </location>
    <ligand>
        <name>K(+)</name>
        <dbReference type="ChEBI" id="CHEBI:29103"/>
    </ligand>
</feature>
<dbReference type="PROSITE" id="PS51385">
    <property type="entry name" value="YJEF_N"/>
    <property type="match status" value="1"/>
</dbReference>
<feature type="domain" description="YjeF N-terminal" evidence="21">
    <location>
        <begin position="17"/>
        <end position="214"/>
    </location>
</feature>
<feature type="domain" description="YjeF C-terminal" evidence="20">
    <location>
        <begin position="222"/>
        <end position="492"/>
    </location>
</feature>
<gene>
    <name evidence="17" type="primary">nnrD</name>
    <name evidence="18" type="synonym">nnrE</name>
    <name evidence="22" type="ORF">G5575_17555</name>
</gene>
<feature type="binding site" evidence="18">
    <location>
        <begin position="63"/>
        <end position="67"/>
    </location>
    <ligand>
        <name>(6S)-NADPHX</name>
        <dbReference type="ChEBI" id="CHEBI:64076"/>
    </ligand>
</feature>
<evidence type="ECO:0000259" key="20">
    <source>
        <dbReference type="PROSITE" id="PS51383"/>
    </source>
</evidence>
<comment type="cofactor">
    <cofactor evidence="18 19">
        <name>K(+)</name>
        <dbReference type="ChEBI" id="CHEBI:29103"/>
    </cofactor>
    <text evidence="18 19">Binds 1 potassium ion per subunit.</text>
</comment>
<comment type="caution">
    <text evidence="17">Lacks conserved residue(s) required for the propagation of feature annotation.</text>
</comment>
<comment type="catalytic activity">
    <reaction evidence="15 17 19">
        <text>(6S)-NADHX + ADP = AMP + phosphate + NADH + H(+)</text>
        <dbReference type="Rhea" id="RHEA:32223"/>
        <dbReference type="ChEBI" id="CHEBI:15378"/>
        <dbReference type="ChEBI" id="CHEBI:43474"/>
        <dbReference type="ChEBI" id="CHEBI:57945"/>
        <dbReference type="ChEBI" id="CHEBI:64074"/>
        <dbReference type="ChEBI" id="CHEBI:456215"/>
        <dbReference type="ChEBI" id="CHEBI:456216"/>
        <dbReference type="EC" id="4.2.1.136"/>
    </reaction>
</comment>
<dbReference type="AlphaFoldDB" id="A0A6M1SPQ5"/>
<feature type="binding site" evidence="17">
    <location>
        <begin position="407"/>
        <end position="411"/>
    </location>
    <ligand>
        <name>AMP</name>
        <dbReference type="ChEBI" id="CHEBI:456215"/>
    </ligand>
</feature>
<keyword evidence="9 18" id="KW-0630">Potassium</keyword>
<evidence type="ECO:0000256" key="19">
    <source>
        <dbReference type="PIRNR" id="PIRNR017184"/>
    </source>
</evidence>
<comment type="similarity">
    <text evidence="4 19">In the C-terminal section; belongs to the NnrD/CARKD family.</text>
</comment>
<keyword evidence="8 17" id="KW-0521">NADP</keyword>
<dbReference type="HAMAP" id="MF_01966">
    <property type="entry name" value="NADHX_epimerase"/>
    <property type="match status" value="1"/>
</dbReference>
<dbReference type="PANTHER" id="PTHR12592:SF0">
    <property type="entry name" value="ATP-DEPENDENT (S)-NAD(P)H-HYDRATE DEHYDRATASE"/>
    <property type="match status" value="1"/>
</dbReference>
<dbReference type="InterPro" id="IPR029056">
    <property type="entry name" value="Ribokinase-like"/>
</dbReference>
<dbReference type="InterPro" id="IPR036652">
    <property type="entry name" value="YjeF_N_dom_sf"/>
</dbReference>
<reference evidence="22 23" key="2">
    <citation type="submission" date="2020-03" db="EMBL/GenBank/DDBJ databases">
        <title>Devosia chinhatensis sp. nov., isolated from a hexachlorocyclohexane (HCH) dump site in India.</title>
        <authorList>
            <person name="Kumar M."/>
            <person name="Lal R."/>
        </authorList>
    </citation>
    <scope>NUCLEOTIDE SEQUENCE [LARGE SCALE GENOMIC DNA]</scope>
    <source>
        <strain evidence="22 23">H239</strain>
    </source>
</reference>
<accession>A0A6M1SPQ5</accession>
<dbReference type="PIRSF" id="PIRSF017184">
    <property type="entry name" value="Nnr"/>
    <property type="match status" value="1"/>
</dbReference>
<feature type="binding site" evidence="18">
    <location>
        <begin position="128"/>
        <end position="134"/>
    </location>
    <ligand>
        <name>(6S)-NADPHX</name>
        <dbReference type="ChEBI" id="CHEBI:64076"/>
    </ligand>
</feature>
<proteinExistence type="inferred from homology"/>
<keyword evidence="23" id="KW-1185">Reference proteome</keyword>
<keyword evidence="6 17" id="KW-0547">Nucleotide-binding</keyword>
<evidence type="ECO:0000256" key="5">
    <source>
        <dbReference type="ARBA" id="ARBA00022723"/>
    </source>
</evidence>
<dbReference type="GO" id="GO:0046872">
    <property type="term" value="F:metal ion binding"/>
    <property type="evidence" value="ECO:0007669"/>
    <property type="project" value="UniProtKB-UniRule"/>
</dbReference>
<evidence type="ECO:0000256" key="3">
    <source>
        <dbReference type="ARBA" id="ARBA00006001"/>
    </source>
</evidence>
<comment type="catalytic activity">
    <reaction evidence="1 18 19">
        <text>(6R)-NADHX = (6S)-NADHX</text>
        <dbReference type="Rhea" id="RHEA:32215"/>
        <dbReference type="ChEBI" id="CHEBI:64074"/>
        <dbReference type="ChEBI" id="CHEBI:64075"/>
        <dbReference type="EC" id="5.1.99.6"/>
    </reaction>
</comment>
<evidence type="ECO:0000259" key="21">
    <source>
        <dbReference type="PROSITE" id="PS51385"/>
    </source>
</evidence>
<evidence type="ECO:0000256" key="1">
    <source>
        <dbReference type="ARBA" id="ARBA00000013"/>
    </source>
</evidence>
<feature type="binding site" evidence="17">
    <location>
        <position position="257"/>
    </location>
    <ligand>
        <name>(6S)-NADPHX</name>
        <dbReference type="ChEBI" id="CHEBI:64076"/>
    </ligand>
</feature>
<keyword evidence="13" id="KW-0511">Multifunctional enzyme</keyword>
<dbReference type="InterPro" id="IPR004443">
    <property type="entry name" value="YjeF_N_dom"/>
</dbReference>
<evidence type="ECO:0000256" key="6">
    <source>
        <dbReference type="ARBA" id="ARBA00022741"/>
    </source>
</evidence>
<evidence type="ECO:0000313" key="23">
    <source>
        <dbReference type="Proteomes" id="UP000474802"/>
    </source>
</evidence>
<name>A0A6M1SPQ5_9HYPH</name>
<dbReference type="RefSeq" id="WP_164535455.1">
    <property type="nucleotide sequence ID" value="NZ_JAALFG010000005.1"/>
</dbReference>
<comment type="catalytic activity">
    <reaction evidence="2 18 19">
        <text>(6R)-NADPHX = (6S)-NADPHX</text>
        <dbReference type="Rhea" id="RHEA:32227"/>
        <dbReference type="ChEBI" id="CHEBI:64076"/>
        <dbReference type="ChEBI" id="CHEBI:64077"/>
        <dbReference type="EC" id="5.1.99.6"/>
    </reaction>
</comment>
<dbReference type="Proteomes" id="UP000474802">
    <property type="component" value="Unassembled WGS sequence"/>
</dbReference>
<comment type="similarity">
    <text evidence="3 19">In the N-terminal section; belongs to the NnrE/AIBP family.</text>
</comment>
<evidence type="ECO:0000256" key="9">
    <source>
        <dbReference type="ARBA" id="ARBA00022958"/>
    </source>
</evidence>
<comment type="subunit">
    <text evidence="17">Homotetramer.</text>
</comment>
<keyword evidence="7 17" id="KW-0067">ATP-binding</keyword>
<dbReference type="GO" id="GO:0046496">
    <property type="term" value="P:nicotinamide nucleotide metabolic process"/>
    <property type="evidence" value="ECO:0007669"/>
    <property type="project" value="UniProtKB-UniRule"/>
</dbReference>
<sequence length="492" mass="50987">MTQANAKAQILLTPKEMVQADRLATEHGVPLIDLMERAGAAVASAITSRFKKGRVAILCGPGNNGGDGFVVGRLLAEQGWHVDLHLLADQASLKGDAATMAARYAGTIGNGDNIAFAGYDLIVDAMLGAGLDREVSGRFASVIEKANQSALPIVSVDIPSGIDGASGEQRGVAVRATTTVTFFRRKPGHLLLPGRINCGELIVADIGLPETVLETIDAQTWRNGPGLWALPQPHQDGHKFDRGHVVVVSGNALQTGAARLSALGAFRTGAGLVTLVGERDALLVHAAHVTAIMLREIAQPSALAEFLAEKKIGAVVIGPAAGIGEATALNVRSALDSRVAAVLDADALTSFADEPEVLFAAIKNSEKPSVLTPHEGEFKRLFGDLEGDKLSRARTAAERSGAFIVLKGSDTVIAVPDGRAAINDNAPSWLGTAGAGDVLAGMIAGLLAQGMQPFEAASAAVWLHAEAANQFGGPGMLSEDLPDLIPRALRLA</sequence>
<comment type="cofactor">
    <cofactor evidence="17">
        <name>Mg(2+)</name>
        <dbReference type="ChEBI" id="CHEBI:18420"/>
    </cofactor>
</comment>
<feature type="binding site" evidence="17">
    <location>
        <position position="437"/>
    </location>
    <ligand>
        <name>(6S)-NADPHX</name>
        <dbReference type="ChEBI" id="CHEBI:64076"/>
    </ligand>
</feature>
<evidence type="ECO:0000256" key="16">
    <source>
        <dbReference type="ARBA" id="ARBA00049209"/>
    </source>
</evidence>
<comment type="function">
    <text evidence="17">Catalyzes the dehydration of the S-form of NAD(P)HX at the expense of ADP, which is converted to AMP. Together with NAD(P)HX epimerase, which catalyzes the epimerization of the S- and R-forms, the enzyme allows the repair of both epimers of NAD(P)HX, a damaged form of NAD(P)H that is a result of enzymatic or heat-dependent hydration.</text>
</comment>
<dbReference type="SUPFAM" id="SSF64153">
    <property type="entry name" value="YjeF N-terminal domain-like"/>
    <property type="match status" value="1"/>
</dbReference>
<evidence type="ECO:0000256" key="7">
    <source>
        <dbReference type="ARBA" id="ARBA00022840"/>
    </source>
</evidence>
<evidence type="ECO:0000256" key="8">
    <source>
        <dbReference type="ARBA" id="ARBA00022857"/>
    </source>
</evidence>
<feature type="binding site" evidence="18">
    <location>
        <position position="157"/>
    </location>
    <ligand>
        <name>(6S)-NADPHX</name>
        <dbReference type="ChEBI" id="CHEBI:64076"/>
    </ligand>
</feature>
<dbReference type="Gene3D" id="3.40.1190.20">
    <property type="match status" value="1"/>
</dbReference>
<dbReference type="InterPro" id="IPR000631">
    <property type="entry name" value="CARKD"/>
</dbReference>
<dbReference type="InterPro" id="IPR017953">
    <property type="entry name" value="Carbohydrate_kinase_pred_CS"/>
</dbReference>
<dbReference type="PROSITE" id="PS01050">
    <property type="entry name" value="YJEF_C_2"/>
    <property type="match status" value="1"/>
</dbReference>
<comment type="similarity">
    <text evidence="18">Belongs to the NnrE/AIBP family.</text>
</comment>
<dbReference type="HAMAP" id="MF_01965">
    <property type="entry name" value="NADHX_dehydratase"/>
    <property type="match status" value="1"/>
</dbReference>
<dbReference type="EMBL" id="JAALFG010000005">
    <property type="protein sequence ID" value="NGP19198.1"/>
    <property type="molecule type" value="Genomic_DNA"/>
</dbReference>
<protein>
    <recommendedName>
        <fullName evidence="19">Bifunctional NAD(P)H-hydrate repair enzyme</fullName>
    </recommendedName>
    <alternativeName>
        <fullName evidence="19">Nicotinamide nucleotide repair protein</fullName>
    </alternativeName>
    <domain>
        <recommendedName>
            <fullName evidence="19">ADP-dependent (S)-NAD(P)H-hydrate dehydratase</fullName>
            <ecNumber evidence="19">4.2.1.136</ecNumber>
        </recommendedName>
        <alternativeName>
            <fullName evidence="19">ADP-dependent NAD(P)HX dehydratase</fullName>
        </alternativeName>
    </domain>
    <domain>
        <recommendedName>
            <fullName evidence="19">NAD(P)H-hydrate epimerase</fullName>
            <ecNumber evidence="19">5.1.99.6</ecNumber>
        </recommendedName>
    </domain>
</protein>
<dbReference type="PANTHER" id="PTHR12592">
    <property type="entry name" value="ATP-DEPENDENT (S)-NAD(P)H-HYDRATE DEHYDRATASE FAMILY MEMBER"/>
    <property type="match status" value="1"/>
</dbReference>
<dbReference type="GO" id="GO:0110051">
    <property type="term" value="P:metabolite repair"/>
    <property type="evidence" value="ECO:0007669"/>
    <property type="project" value="TreeGrafter"/>
</dbReference>
<comment type="catalytic activity">
    <reaction evidence="16 17 19">
        <text>(6S)-NADPHX + ADP = AMP + phosphate + NADPH + H(+)</text>
        <dbReference type="Rhea" id="RHEA:32235"/>
        <dbReference type="ChEBI" id="CHEBI:15378"/>
        <dbReference type="ChEBI" id="CHEBI:43474"/>
        <dbReference type="ChEBI" id="CHEBI:57783"/>
        <dbReference type="ChEBI" id="CHEBI:64076"/>
        <dbReference type="ChEBI" id="CHEBI:456215"/>
        <dbReference type="ChEBI" id="CHEBI:456216"/>
        <dbReference type="EC" id="4.2.1.136"/>
    </reaction>
</comment>
<comment type="function">
    <text evidence="18">Catalyzes the epimerization of the S- and R-forms of NAD(P)HX, a damaged form of NAD(P)H that is a result of enzymatic or heat-dependent hydration. This is a prerequisite for the S-specific NAD(P)H-hydrate dehydratase to allow the repair of both epimers of NAD(P)HX.</text>
</comment>
<dbReference type="GO" id="GO:0005524">
    <property type="term" value="F:ATP binding"/>
    <property type="evidence" value="ECO:0007669"/>
    <property type="project" value="UniProtKB-UniRule"/>
</dbReference>
<dbReference type="CDD" id="cd01171">
    <property type="entry name" value="YXKO-related"/>
    <property type="match status" value="1"/>
</dbReference>
<feature type="binding site" evidence="18">
    <location>
        <position position="160"/>
    </location>
    <ligand>
        <name>K(+)</name>
        <dbReference type="ChEBI" id="CHEBI:29103"/>
    </ligand>
</feature>
<comment type="similarity">
    <text evidence="17">Belongs to the NnrD/CARKD family.</text>
</comment>
<evidence type="ECO:0000256" key="13">
    <source>
        <dbReference type="ARBA" id="ARBA00023268"/>
    </source>
</evidence>
<evidence type="ECO:0000256" key="14">
    <source>
        <dbReference type="ARBA" id="ARBA00025153"/>
    </source>
</evidence>
<keyword evidence="10 17" id="KW-0520">NAD</keyword>
<dbReference type="GO" id="GO:0052856">
    <property type="term" value="F:NAD(P)HX epimerase activity"/>
    <property type="evidence" value="ECO:0007669"/>
    <property type="project" value="UniProtKB-UniRule"/>
</dbReference>
<dbReference type="NCBIfam" id="TIGR00196">
    <property type="entry name" value="yjeF_cterm"/>
    <property type="match status" value="1"/>
</dbReference>
<feature type="binding site" evidence="18">
    <location>
        <position position="124"/>
    </location>
    <ligand>
        <name>K(+)</name>
        <dbReference type="ChEBI" id="CHEBI:29103"/>
    </ligand>
</feature>
<reference evidence="22 23" key="1">
    <citation type="submission" date="2020-02" db="EMBL/GenBank/DDBJ databases">
        <authorList>
            <person name="Khan S.A."/>
            <person name="Jeon C.O."/>
            <person name="Chun B.H."/>
        </authorList>
    </citation>
    <scope>NUCLEOTIDE SEQUENCE [LARGE SCALE GENOMIC DNA]</scope>
    <source>
        <strain evidence="22 23">H239</strain>
    </source>
</reference>
<keyword evidence="12 17" id="KW-0456">Lyase</keyword>